<dbReference type="GO" id="GO:0005634">
    <property type="term" value="C:nucleus"/>
    <property type="evidence" value="ECO:0007669"/>
    <property type="project" value="UniProtKB-SubCell"/>
</dbReference>
<dbReference type="InterPro" id="IPR009057">
    <property type="entry name" value="Homeodomain-like_sf"/>
</dbReference>
<dbReference type="Pfam" id="PF00249">
    <property type="entry name" value="Myb_DNA-binding"/>
    <property type="match status" value="2"/>
</dbReference>
<evidence type="ECO:0000256" key="2">
    <source>
        <dbReference type="ARBA" id="ARBA00023015"/>
    </source>
</evidence>
<dbReference type="PROSITE" id="PS50090">
    <property type="entry name" value="MYB_LIKE"/>
    <property type="match status" value="2"/>
</dbReference>
<feature type="domain" description="Myb-like" evidence="6">
    <location>
        <begin position="62"/>
        <end position="112"/>
    </location>
</feature>
<keyword evidence="2" id="KW-0805">Transcription regulation</keyword>
<evidence type="ECO:0000313" key="9">
    <source>
        <dbReference type="Proteomes" id="UP001372338"/>
    </source>
</evidence>
<reference evidence="8 9" key="1">
    <citation type="submission" date="2024-01" db="EMBL/GenBank/DDBJ databases">
        <title>The genomes of 5 underutilized Papilionoideae crops provide insights into root nodulation and disease resistanc.</title>
        <authorList>
            <person name="Yuan L."/>
        </authorList>
    </citation>
    <scope>NUCLEOTIDE SEQUENCE [LARGE SCALE GENOMIC DNA]</scope>
    <source>
        <strain evidence="8">ZHUSHIDOU_FW_LH</strain>
        <tissue evidence="8">Leaf</tissue>
    </source>
</reference>
<organism evidence="8 9">
    <name type="scientific">Crotalaria pallida</name>
    <name type="common">Smooth rattlebox</name>
    <name type="synonym">Crotalaria striata</name>
    <dbReference type="NCBI Taxonomy" id="3830"/>
    <lineage>
        <taxon>Eukaryota</taxon>
        <taxon>Viridiplantae</taxon>
        <taxon>Streptophyta</taxon>
        <taxon>Embryophyta</taxon>
        <taxon>Tracheophyta</taxon>
        <taxon>Spermatophyta</taxon>
        <taxon>Magnoliopsida</taxon>
        <taxon>eudicotyledons</taxon>
        <taxon>Gunneridae</taxon>
        <taxon>Pentapetalae</taxon>
        <taxon>rosids</taxon>
        <taxon>fabids</taxon>
        <taxon>Fabales</taxon>
        <taxon>Fabaceae</taxon>
        <taxon>Papilionoideae</taxon>
        <taxon>50 kb inversion clade</taxon>
        <taxon>genistoids sensu lato</taxon>
        <taxon>core genistoids</taxon>
        <taxon>Crotalarieae</taxon>
        <taxon>Crotalaria</taxon>
    </lineage>
</organism>
<dbReference type="InterPro" id="IPR001005">
    <property type="entry name" value="SANT/Myb"/>
</dbReference>
<proteinExistence type="predicted"/>
<comment type="subcellular location">
    <subcellularLocation>
        <location evidence="1">Nucleus</location>
    </subcellularLocation>
</comment>
<dbReference type="PANTHER" id="PTHR47999">
    <property type="entry name" value="TRANSCRIPTION FACTOR MYB8-RELATED-RELATED"/>
    <property type="match status" value="1"/>
</dbReference>
<dbReference type="FunFam" id="1.10.10.60:FF:000121">
    <property type="entry name" value="Myb transcription factor"/>
    <property type="match status" value="1"/>
</dbReference>
<keyword evidence="5" id="KW-0539">Nucleus</keyword>
<gene>
    <name evidence="8" type="ORF">RIF29_22362</name>
</gene>
<dbReference type="InterPro" id="IPR015495">
    <property type="entry name" value="Myb_TF_plants"/>
</dbReference>
<dbReference type="Proteomes" id="UP001372338">
    <property type="component" value="Unassembled WGS sequence"/>
</dbReference>
<evidence type="ECO:0000256" key="3">
    <source>
        <dbReference type="ARBA" id="ARBA00023125"/>
    </source>
</evidence>
<evidence type="ECO:0000259" key="7">
    <source>
        <dbReference type="PROSITE" id="PS51294"/>
    </source>
</evidence>
<dbReference type="SUPFAM" id="SSF46689">
    <property type="entry name" value="Homeodomain-like"/>
    <property type="match status" value="1"/>
</dbReference>
<evidence type="ECO:0000256" key="4">
    <source>
        <dbReference type="ARBA" id="ARBA00023163"/>
    </source>
</evidence>
<feature type="domain" description="HTH myb-type" evidence="7">
    <location>
        <begin position="62"/>
        <end position="116"/>
    </location>
</feature>
<sequence length="456" mass="51532">MGRTPCCEKVGLKKGRWTTEEDDILRKYIQANGEGSWRSLPKNAGLLRCGKSCRLRWINYLRGNLKRGNISAEEENIIVKWHGSLGNRWSLIATHLPGRTDNEIKNYWNSHLSRKIYCFNRPASTTNTDPTTNVVAFPPNKRRGGRTSRWAMKKNKSYIQNQKGPHQIPKQSFTTEHNNKNEALHQKENNNNSNINEVAMEEEVPPLPPPTPSLEREGDCMVLDPDLEGNEEMLHLLFDETSSYEEKNDGEGQNGNCMAMDFGGDTEILPSHLEEVDKTKNDVLVNCNKQITDDMSGASYLQVEEGINEVGGALSYYSDKGIVMDNCVLEARGVPSDDGDDDVIKVNDNSEPSEVHHVCLEKMATNEDPNKSSSSSSVSLITTTPNGENEEWLFDNWDWESIMDLSNYDEESEAREHEENLLAWLWKDDEWGLGCNTLAGKIDPGAQKDMVTWFLT</sequence>
<keyword evidence="3" id="KW-0238">DNA-binding</keyword>
<evidence type="ECO:0000256" key="1">
    <source>
        <dbReference type="ARBA" id="ARBA00004123"/>
    </source>
</evidence>
<feature type="domain" description="Myb-like" evidence="6">
    <location>
        <begin position="9"/>
        <end position="61"/>
    </location>
</feature>
<dbReference type="InterPro" id="IPR017930">
    <property type="entry name" value="Myb_dom"/>
</dbReference>
<evidence type="ECO:0000259" key="6">
    <source>
        <dbReference type="PROSITE" id="PS50090"/>
    </source>
</evidence>
<dbReference type="PANTHER" id="PTHR47999:SF91">
    <property type="entry name" value="TRANSCRIPTION FACTOR MYB111"/>
    <property type="match status" value="1"/>
</dbReference>
<keyword evidence="9" id="KW-1185">Reference proteome</keyword>
<dbReference type="PROSITE" id="PS51294">
    <property type="entry name" value="HTH_MYB"/>
    <property type="match status" value="2"/>
</dbReference>
<dbReference type="CDD" id="cd00167">
    <property type="entry name" value="SANT"/>
    <property type="match status" value="2"/>
</dbReference>
<dbReference type="GO" id="GO:0003677">
    <property type="term" value="F:DNA binding"/>
    <property type="evidence" value="ECO:0007669"/>
    <property type="project" value="UniProtKB-KW"/>
</dbReference>
<accession>A0AAN9F6H1</accession>
<dbReference type="SMART" id="SM00717">
    <property type="entry name" value="SANT"/>
    <property type="match status" value="2"/>
</dbReference>
<comment type="caution">
    <text evidence="8">The sequence shown here is derived from an EMBL/GenBank/DDBJ whole genome shotgun (WGS) entry which is preliminary data.</text>
</comment>
<evidence type="ECO:0000256" key="5">
    <source>
        <dbReference type="ARBA" id="ARBA00023242"/>
    </source>
</evidence>
<keyword evidence="4" id="KW-0804">Transcription</keyword>
<protein>
    <submittedName>
        <fullName evidence="8">Uncharacterized protein</fullName>
    </submittedName>
</protein>
<dbReference type="EMBL" id="JAYWIO010000004">
    <property type="protein sequence ID" value="KAK7269629.1"/>
    <property type="molecule type" value="Genomic_DNA"/>
</dbReference>
<name>A0AAN9F6H1_CROPI</name>
<dbReference type="Gene3D" id="1.10.10.60">
    <property type="entry name" value="Homeodomain-like"/>
    <property type="match status" value="2"/>
</dbReference>
<evidence type="ECO:0000313" key="8">
    <source>
        <dbReference type="EMBL" id="KAK7269629.1"/>
    </source>
</evidence>
<feature type="domain" description="HTH myb-type" evidence="7">
    <location>
        <begin position="9"/>
        <end position="61"/>
    </location>
</feature>
<dbReference type="AlphaFoldDB" id="A0AAN9F6H1"/>